<keyword evidence="4 9" id="KW-0645">Protease</keyword>
<keyword evidence="5" id="KW-0732">Signal</keyword>
<feature type="active site" description="Charge relay system" evidence="8 9">
    <location>
        <position position="422"/>
    </location>
</feature>
<feature type="active site" description="Charge relay system" evidence="8 9">
    <location>
        <position position="134"/>
    </location>
</feature>
<evidence type="ECO:0000256" key="10">
    <source>
        <dbReference type="SAM" id="MobiDB-lite"/>
    </source>
</evidence>
<keyword evidence="3" id="KW-0964">Secreted</keyword>
<dbReference type="Gene3D" id="3.40.50.200">
    <property type="entry name" value="Peptidase S8/S53 domain"/>
    <property type="match status" value="2"/>
</dbReference>
<evidence type="ECO:0000313" key="14">
    <source>
        <dbReference type="EMBL" id="CAI0451701.1"/>
    </source>
</evidence>
<comment type="similarity">
    <text evidence="2 9">Belongs to the peptidase S8 family.</text>
</comment>
<dbReference type="InterPro" id="IPR023828">
    <property type="entry name" value="Peptidase_S8_Ser-AS"/>
</dbReference>
<dbReference type="SUPFAM" id="SSF52743">
    <property type="entry name" value="Subtilisin-like"/>
    <property type="match status" value="1"/>
</dbReference>
<dbReference type="InterPro" id="IPR037045">
    <property type="entry name" value="S8pro/Inhibitor_I9_sf"/>
</dbReference>
<feature type="compositionally biased region" description="Basic and acidic residues" evidence="10">
    <location>
        <begin position="122"/>
        <end position="135"/>
    </location>
</feature>
<dbReference type="Proteomes" id="UP001154282">
    <property type="component" value="Unassembled WGS sequence"/>
</dbReference>
<feature type="domain" description="Peptidase S8/S53" evidence="11">
    <location>
        <begin position="62"/>
        <end position="482"/>
    </location>
</feature>
<dbReference type="Pfam" id="PF05922">
    <property type="entry name" value="Inhibitor_I9"/>
    <property type="match status" value="1"/>
</dbReference>
<dbReference type="InterPro" id="IPR000209">
    <property type="entry name" value="Peptidase_S8/S53_dom"/>
</dbReference>
<evidence type="ECO:0000313" key="15">
    <source>
        <dbReference type="Proteomes" id="UP001154282"/>
    </source>
</evidence>
<dbReference type="Gene3D" id="3.50.30.30">
    <property type="match status" value="2"/>
</dbReference>
<dbReference type="GO" id="GO:0005576">
    <property type="term" value="C:extracellular region"/>
    <property type="evidence" value="ECO:0007669"/>
    <property type="project" value="UniProtKB-SubCell"/>
</dbReference>
<dbReference type="Gene3D" id="3.30.70.80">
    <property type="entry name" value="Peptidase S8 propeptide/proteinase inhibitor I9"/>
    <property type="match status" value="1"/>
</dbReference>
<dbReference type="Pfam" id="PF00082">
    <property type="entry name" value="Peptidase_S8"/>
    <property type="match status" value="1"/>
</dbReference>
<evidence type="ECO:0000256" key="6">
    <source>
        <dbReference type="ARBA" id="ARBA00022801"/>
    </source>
</evidence>
<dbReference type="CDD" id="cd04852">
    <property type="entry name" value="Peptidases_S8_3"/>
    <property type="match status" value="1"/>
</dbReference>
<dbReference type="InterPro" id="IPR036852">
    <property type="entry name" value="Peptidase_S8/S53_dom_sf"/>
</dbReference>
<comment type="subcellular location">
    <subcellularLocation>
        <location evidence="1">Secreted</location>
    </subcellularLocation>
</comment>
<feature type="domain" description="Inhibitor I9" evidence="12">
    <location>
        <begin position="1"/>
        <end position="42"/>
    </location>
</feature>
<evidence type="ECO:0008006" key="16">
    <source>
        <dbReference type="Google" id="ProtNLM"/>
    </source>
</evidence>
<feature type="active site" description="Charge relay system" evidence="8 9">
    <location>
        <position position="69"/>
    </location>
</feature>
<dbReference type="PRINTS" id="PR00723">
    <property type="entry name" value="SUBTILISIN"/>
</dbReference>
<dbReference type="PANTHER" id="PTHR10795">
    <property type="entry name" value="PROPROTEIN CONVERTASE SUBTILISIN/KEXIN"/>
    <property type="match status" value="1"/>
</dbReference>
<dbReference type="InterPro" id="IPR045051">
    <property type="entry name" value="SBT"/>
</dbReference>
<dbReference type="EMBL" id="CAMGYJ010000007">
    <property type="protein sequence ID" value="CAI0451701.1"/>
    <property type="molecule type" value="Genomic_DNA"/>
</dbReference>
<evidence type="ECO:0000256" key="2">
    <source>
        <dbReference type="ARBA" id="ARBA00011073"/>
    </source>
</evidence>
<evidence type="ECO:0000256" key="4">
    <source>
        <dbReference type="ARBA" id="ARBA00022670"/>
    </source>
</evidence>
<dbReference type="PROSITE" id="PS51892">
    <property type="entry name" value="SUBTILASE"/>
    <property type="match status" value="1"/>
</dbReference>
<evidence type="ECO:0000256" key="9">
    <source>
        <dbReference type="PROSITE-ProRule" id="PRU01240"/>
    </source>
</evidence>
<evidence type="ECO:0000256" key="5">
    <source>
        <dbReference type="ARBA" id="ARBA00022729"/>
    </source>
</evidence>
<dbReference type="AlphaFoldDB" id="A0AAV0MZW7"/>
<evidence type="ECO:0000256" key="3">
    <source>
        <dbReference type="ARBA" id="ARBA00022525"/>
    </source>
</evidence>
<reference evidence="14" key="1">
    <citation type="submission" date="2022-08" db="EMBL/GenBank/DDBJ databases">
        <authorList>
            <person name="Gutierrez-Valencia J."/>
        </authorList>
    </citation>
    <scope>NUCLEOTIDE SEQUENCE</scope>
</reference>
<feature type="domain" description="Subtilisin-like protease fibronectin type-III" evidence="13">
    <location>
        <begin position="537"/>
        <end position="643"/>
    </location>
</feature>
<dbReference type="Gene3D" id="2.60.40.2310">
    <property type="match status" value="1"/>
</dbReference>
<dbReference type="GO" id="GO:0004252">
    <property type="term" value="F:serine-type endopeptidase activity"/>
    <property type="evidence" value="ECO:0007669"/>
    <property type="project" value="UniProtKB-UniRule"/>
</dbReference>
<dbReference type="InterPro" id="IPR034197">
    <property type="entry name" value="Peptidases_S8_3"/>
</dbReference>
<comment type="caution">
    <text evidence="14">The sequence shown here is derived from an EMBL/GenBank/DDBJ whole genome shotgun (WGS) entry which is preliminary data.</text>
</comment>
<dbReference type="GO" id="GO:0009609">
    <property type="term" value="P:response to symbiotic bacterium"/>
    <property type="evidence" value="ECO:0007669"/>
    <property type="project" value="UniProtKB-ARBA"/>
</dbReference>
<dbReference type="InterPro" id="IPR010259">
    <property type="entry name" value="S8pro/Inhibitor_I9"/>
</dbReference>
<dbReference type="PROSITE" id="PS00138">
    <property type="entry name" value="SUBTILASE_SER"/>
    <property type="match status" value="1"/>
</dbReference>
<evidence type="ECO:0000256" key="8">
    <source>
        <dbReference type="PIRSR" id="PIRSR615500-1"/>
    </source>
</evidence>
<feature type="region of interest" description="Disordered" evidence="10">
    <location>
        <begin position="122"/>
        <end position="142"/>
    </location>
</feature>
<accession>A0AAV0MZW7</accession>
<keyword evidence="15" id="KW-1185">Reference proteome</keyword>
<dbReference type="CDD" id="cd02120">
    <property type="entry name" value="PA_subtilisin_like"/>
    <property type="match status" value="1"/>
</dbReference>
<protein>
    <recommendedName>
        <fullName evidence="16">Subtilisin-like protease SBT1.7</fullName>
    </recommendedName>
</protein>
<keyword evidence="6 9" id="KW-0378">Hydrolase</keyword>
<sequence>MLYTYSTLIHGFSTRLSAEEAESLEKQPGVLSVTPETIYELHTTRTPKFLGLEQSASESVSEVIVGVLDTGAWPELESFNDKGLGPVPSSWKGTCEVGKNFDSTKCNKKLIGARYFLKGDETVESKSPRDDDGHGSHTSTTTAGSVVSGANLFGFASGSARGMAPLARVAIYKVCWLGGCFGSDILAAMEKAVEDGVHVMSMSIGGGVSDYYRDTVAIGAFSAAAGGVFVSCSAGNGGPSQGSLSNVAPWITTVGAGTLDRSFPAYVSLGNGRNFTGTSLYSGKPLTNMLVPLVNAVNASDDPSSSGNLCLSDSLVAEKVAGKIVICDRGEKSGDEIKAYAASDPKATATIVSGGTHVGVEPSPVVAAFSSRGPNLVTPEILKPDVIGPGVNILAGWTGAIGPSGLANDTRNVSFNIISGTSMSCPHVSGLAALIKAAHQDWSPAAIRSALMTTAYTAYKTGSTIQDLATGRAATPFDYGAGHVNPIAALDPGLVYDATAEDYFAFLCALNYTSELIKRATNKAFTCDSSKKYSLGDLNYPSFSLALDTASGIGGGSGGAATVVKYSRTLTNVGSPGTYKVELASETRAVKMSVEPSTLTFGQEKEKKSYTVTFTATSMPSGTTSFAHLEWSDGKHVVHSPIAFSWV</sequence>
<keyword evidence="7 9" id="KW-0720">Serine protease</keyword>
<dbReference type="Pfam" id="PF17766">
    <property type="entry name" value="fn3_6"/>
    <property type="match status" value="1"/>
</dbReference>
<dbReference type="InterPro" id="IPR015500">
    <property type="entry name" value="Peptidase_S8_subtilisin-rel"/>
</dbReference>
<dbReference type="GO" id="GO:0006508">
    <property type="term" value="P:proteolysis"/>
    <property type="evidence" value="ECO:0007669"/>
    <property type="project" value="UniProtKB-KW"/>
</dbReference>
<evidence type="ECO:0000256" key="1">
    <source>
        <dbReference type="ARBA" id="ARBA00004613"/>
    </source>
</evidence>
<organism evidence="14 15">
    <name type="scientific">Linum tenue</name>
    <dbReference type="NCBI Taxonomy" id="586396"/>
    <lineage>
        <taxon>Eukaryota</taxon>
        <taxon>Viridiplantae</taxon>
        <taxon>Streptophyta</taxon>
        <taxon>Embryophyta</taxon>
        <taxon>Tracheophyta</taxon>
        <taxon>Spermatophyta</taxon>
        <taxon>Magnoliopsida</taxon>
        <taxon>eudicotyledons</taxon>
        <taxon>Gunneridae</taxon>
        <taxon>Pentapetalae</taxon>
        <taxon>rosids</taxon>
        <taxon>fabids</taxon>
        <taxon>Malpighiales</taxon>
        <taxon>Linaceae</taxon>
        <taxon>Linum</taxon>
    </lineage>
</organism>
<evidence type="ECO:0000259" key="13">
    <source>
        <dbReference type="Pfam" id="PF17766"/>
    </source>
</evidence>
<name>A0AAV0MZW7_9ROSI</name>
<evidence type="ECO:0000259" key="11">
    <source>
        <dbReference type="Pfam" id="PF00082"/>
    </source>
</evidence>
<evidence type="ECO:0000256" key="7">
    <source>
        <dbReference type="ARBA" id="ARBA00022825"/>
    </source>
</evidence>
<gene>
    <name evidence="14" type="ORF">LITE_LOCUS30957</name>
</gene>
<proteinExistence type="inferred from homology"/>
<dbReference type="InterPro" id="IPR041469">
    <property type="entry name" value="Subtilisin-like_FN3"/>
</dbReference>
<dbReference type="FunFam" id="3.40.50.200:FF:000006">
    <property type="entry name" value="Subtilisin-like protease SBT1.5"/>
    <property type="match status" value="1"/>
</dbReference>
<evidence type="ECO:0000259" key="12">
    <source>
        <dbReference type="Pfam" id="PF05922"/>
    </source>
</evidence>